<reference evidence="1 2" key="1">
    <citation type="submission" date="2022-06" db="EMBL/GenBank/DDBJ databases">
        <title>Genomic Encyclopedia of Archaeal and Bacterial Type Strains, Phase II (KMG-II): from individual species to whole genera.</title>
        <authorList>
            <person name="Goeker M."/>
        </authorList>
    </citation>
    <scope>NUCLEOTIDE SEQUENCE [LARGE SCALE GENOMIC DNA]</scope>
    <source>
        <strain evidence="1 2">DSM 40477</strain>
    </source>
</reference>
<dbReference type="Proteomes" id="UP001205311">
    <property type="component" value="Unassembled WGS sequence"/>
</dbReference>
<dbReference type="RefSeq" id="WP_380495639.1">
    <property type="nucleotide sequence ID" value="NZ_JBHMCX010000006.1"/>
</dbReference>
<accession>A0ABT1HSE9</accession>
<dbReference type="Pfam" id="PF14103">
    <property type="entry name" value="DUF4276"/>
    <property type="match status" value="1"/>
</dbReference>
<proteinExistence type="predicted"/>
<comment type="caution">
    <text evidence="1">The sequence shown here is derived from an EMBL/GenBank/DDBJ whole genome shotgun (WGS) entry which is preliminary data.</text>
</comment>
<dbReference type="InterPro" id="IPR025455">
    <property type="entry name" value="DUF4276"/>
</dbReference>
<organism evidence="1 2">
    <name type="scientific">Streptoalloteichus tenebrarius (strain ATCC 17920 / DSM 40477 / JCM 4838 / CBS 697.72 / NBRC 16177 / NCIMB 11028 / NRRL B-12390 / A12253. 1 / ISP 5477)</name>
    <name type="common">Streptomyces tenebrarius</name>
    <dbReference type="NCBI Taxonomy" id="1933"/>
    <lineage>
        <taxon>Bacteria</taxon>
        <taxon>Bacillati</taxon>
        <taxon>Actinomycetota</taxon>
        <taxon>Actinomycetes</taxon>
        <taxon>Pseudonocardiales</taxon>
        <taxon>Pseudonocardiaceae</taxon>
        <taxon>Streptoalloteichus</taxon>
    </lineage>
</organism>
<protein>
    <submittedName>
        <fullName evidence="1">Uncharacterized protein</fullName>
    </submittedName>
</protein>
<evidence type="ECO:0000313" key="2">
    <source>
        <dbReference type="Proteomes" id="UP001205311"/>
    </source>
</evidence>
<evidence type="ECO:0000313" key="1">
    <source>
        <dbReference type="EMBL" id="MCP2258432.1"/>
    </source>
</evidence>
<gene>
    <name evidence="1" type="ORF">LX15_002126</name>
</gene>
<dbReference type="EMBL" id="JAMTCP010000008">
    <property type="protein sequence ID" value="MCP2258432.1"/>
    <property type="molecule type" value="Genomic_DNA"/>
</dbReference>
<name>A0ABT1HSE9_STRSD</name>
<keyword evidence="2" id="KW-1185">Reference proteome</keyword>
<sequence>MIVLIDRDGDDCAQLKERLEKEARSARLVTRATSPTEWVVATRIAARELENWYFGDWTAVRRSFSQVAERPPASYRNNPDCAAKKTSEAFVGVLRDAGIRLESKPTWAKRIAPHLEPERNTSPSFRAFWKAVEELADP</sequence>